<evidence type="ECO:0000313" key="3">
    <source>
        <dbReference type="Proteomes" id="UP001161757"/>
    </source>
</evidence>
<name>A0AAN6EY30_EXODE</name>
<feature type="compositionally biased region" description="Acidic residues" evidence="1">
    <location>
        <begin position="524"/>
        <end position="549"/>
    </location>
</feature>
<proteinExistence type="predicted"/>
<feature type="compositionally biased region" description="Polar residues" evidence="1">
    <location>
        <begin position="387"/>
        <end position="416"/>
    </location>
</feature>
<accession>A0AAN6EY30</accession>
<organism evidence="2 3">
    <name type="scientific">Exophiala dermatitidis</name>
    <name type="common">Black yeast-like fungus</name>
    <name type="synonym">Wangiella dermatitidis</name>
    <dbReference type="NCBI Taxonomy" id="5970"/>
    <lineage>
        <taxon>Eukaryota</taxon>
        <taxon>Fungi</taxon>
        <taxon>Dikarya</taxon>
        <taxon>Ascomycota</taxon>
        <taxon>Pezizomycotina</taxon>
        <taxon>Eurotiomycetes</taxon>
        <taxon>Chaetothyriomycetidae</taxon>
        <taxon>Chaetothyriales</taxon>
        <taxon>Herpotrichiellaceae</taxon>
        <taxon>Exophiala</taxon>
    </lineage>
</organism>
<gene>
    <name evidence="2" type="ORF">HRR80_003962</name>
</gene>
<dbReference type="AlphaFoldDB" id="A0AAN6EY30"/>
<feature type="region of interest" description="Disordered" evidence="1">
    <location>
        <begin position="245"/>
        <end position="357"/>
    </location>
</feature>
<feature type="compositionally biased region" description="Polar residues" evidence="1">
    <location>
        <begin position="509"/>
        <end position="520"/>
    </location>
</feature>
<dbReference type="PANTHER" id="PTHR38701:SF1">
    <property type="entry name" value="UP-REGULATED DURING SEPTATION PROTEIN 1 DOMAIN-CONTAINING PROTEIN"/>
    <property type="match status" value="1"/>
</dbReference>
<evidence type="ECO:0000256" key="1">
    <source>
        <dbReference type="SAM" id="MobiDB-lite"/>
    </source>
</evidence>
<feature type="compositionally biased region" description="Polar residues" evidence="1">
    <location>
        <begin position="215"/>
        <end position="232"/>
    </location>
</feature>
<comment type="caution">
    <text evidence="2">The sequence shown here is derived from an EMBL/GenBank/DDBJ whole genome shotgun (WGS) entry which is preliminary data.</text>
</comment>
<sequence>MREREPPQRPPSRSRRSPLPTMPTNKQTKPNTSKPLTPALSSNFRNARTPLTPRVVGSAQSSPSLSTRREPFVRSISPGKSDQVTTPLNGNITPRSGARLSRIGTESPSTPVPVKNTNNGSLANESARKQPSQPATVQAQGLGINTPKLAAGTSTPVVTVHRRISGAKSMVESDKVVSAKFFHANDAKSTVGSPGLSESPRISPGRGHFFVGSPPLSTDSNQSSKAAATTKTNDLDDKFFRADDIAQHAPSKRPDLVRIKTAGAGSVTSISKGQTPPTGTRAIQSSPPLSPNKTQRSVAPLPPSPRGVPGARRTSPPALPRPALDRPKSATGSTTSPAAAASPGGHRKSVSSSSVATAPVRRFSGQLAQGPHSLDLRLATKDAARLPTTQLLSPATTSPRSVSLASTNTIPTSVTSEADHSEAAKPSPASVNAPESAGEQAVPPVQPQNDEAANARRERKVLDLEISNSSLLAINKTLERELRKQSGELRRYRRLSRSGRLSLAASTRTASGQSNYSLDTVTEHDDEDQFLSDMDHESDMDDLDDEEDSLLSNDSSSFTSSTARSRQRARDEKRLLLDLSKHQQLLIDSQKLSQSIKRCLTVTEELIRDGNKALDYRVGIGDVKLGGRVLHDDELDERGFDTGNPEQEGAKALLSPALATSKHDDVVHPWPADHAITSATESSALALLQEITDRLETDTAAAATME</sequence>
<feature type="compositionally biased region" description="Basic and acidic residues" evidence="1">
    <location>
        <begin position="245"/>
        <end position="258"/>
    </location>
</feature>
<feature type="compositionally biased region" description="Polar residues" evidence="1">
    <location>
        <begin position="22"/>
        <end position="46"/>
    </location>
</feature>
<dbReference type="EMBL" id="JAJGCB010000006">
    <property type="protein sequence ID" value="KAJ8992065.1"/>
    <property type="molecule type" value="Genomic_DNA"/>
</dbReference>
<feature type="region of interest" description="Disordered" evidence="1">
    <location>
        <begin position="1"/>
        <end position="137"/>
    </location>
</feature>
<feature type="compositionally biased region" description="Low complexity" evidence="1">
    <location>
        <begin position="550"/>
        <end position="561"/>
    </location>
</feature>
<evidence type="ECO:0000313" key="2">
    <source>
        <dbReference type="EMBL" id="KAJ8992065.1"/>
    </source>
</evidence>
<feature type="region of interest" description="Disordered" evidence="1">
    <location>
        <begin position="187"/>
        <end position="232"/>
    </location>
</feature>
<dbReference type="PANTHER" id="PTHR38701">
    <property type="entry name" value="CHROMOSOME 8, WHOLE GENOME SHOTGUN SEQUENCE"/>
    <property type="match status" value="1"/>
</dbReference>
<protein>
    <submittedName>
        <fullName evidence="2">Uncharacterized protein</fullName>
    </submittedName>
</protein>
<feature type="compositionally biased region" description="Low complexity" evidence="1">
    <location>
        <begin position="498"/>
        <end position="508"/>
    </location>
</feature>
<feature type="compositionally biased region" description="Polar residues" evidence="1">
    <location>
        <begin position="78"/>
        <end position="94"/>
    </location>
</feature>
<feature type="compositionally biased region" description="Polar residues" evidence="1">
    <location>
        <begin position="266"/>
        <end position="297"/>
    </location>
</feature>
<feature type="region of interest" description="Disordered" evidence="1">
    <location>
        <begin position="497"/>
        <end position="566"/>
    </location>
</feature>
<feature type="compositionally biased region" description="Low complexity" evidence="1">
    <location>
        <begin position="329"/>
        <end position="355"/>
    </location>
</feature>
<reference evidence="2" key="1">
    <citation type="submission" date="2023-01" db="EMBL/GenBank/DDBJ databases">
        <title>Exophiala dermititidis isolated from Cystic Fibrosis Patient.</title>
        <authorList>
            <person name="Kurbessoian T."/>
            <person name="Crocker A."/>
            <person name="Murante D."/>
            <person name="Hogan D.A."/>
            <person name="Stajich J.E."/>
        </authorList>
    </citation>
    <scope>NUCLEOTIDE SEQUENCE</scope>
    <source>
        <strain evidence="2">Ex8</strain>
    </source>
</reference>
<dbReference type="Proteomes" id="UP001161757">
    <property type="component" value="Unassembled WGS sequence"/>
</dbReference>
<feature type="region of interest" description="Disordered" evidence="1">
    <location>
        <begin position="387"/>
        <end position="455"/>
    </location>
</feature>
<feature type="compositionally biased region" description="Polar residues" evidence="1">
    <location>
        <begin position="104"/>
        <end position="137"/>
    </location>
</feature>